<feature type="coiled-coil region" evidence="1">
    <location>
        <begin position="50"/>
        <end position="77"/>
    </location>
</feature>
<keyword evidence="4" id="KW-0132">Cell division</keyword>
<dbReference type="InterPro" id="IPR007060">
    <property type="entry name" value="FtsL/DivIC"/>
</dbReference>
<protein>
    <submittedName>
        <fullName evidence="4">Cell division protein DivIC</fullName>
    </submittedName>
</protein>
<dbReference type="Pfam" id="PF04977">
    <property type="entry name" value="DivIC"/>
    <property type="match status" value="1"/>
</dbReference>
<gene>
    <name evidence="4" type="ORF">EDD75_1598</name>
</gene>
<keyword evidence="1" id="KW-0175">Coiled coil</keyword>
<evidence type="ECO:0000256" key="2">
    <source>
        <dbReference type="SAM" id="MobiDB-lite"/>
    </source>
</evidence>
<evidence type="ECO:0000313" key="5">
    <source>
        <dbReference type="Proteomes" id="UP000282654"/>
    </source>
</evidence>
<evidence type="ECO:0000256" key="1">
    <source>
        <dbReference type="SAM" id="Coils"/>
    </source>
</evidence>
<keyword evidence="5" id="KW-1185">Reference proteome</keyword>
<keyword evidence="3" id="KW-0812">Transmembrane</keyword>
<dbReference type="GO" id="GO:0051301">
    <property type="term" value="P:cell division"/>
    <property type="evidence" value="ECO:0007669"/>
    <property type="project" value="UniProtKB-KW"/>
</dbReference>
<feature type="compositionally biased region" description="Basic and acidic residues" evidence="2">
    <location>
        <begin position="115"/>
        <end position="124"/>
    </location>
</feature>
<dbReference type="RefSeq" id="WP_170157768.1">
    <property type="nucleotide sequence ID" value="NZ_RKRE01000003.1"/>
</dbReference>
<keyword evidence="3" id="KW-1133">Transmembrane helix</keyword>
<reference evidence="4 5" key="1">
    <citation type="submission" date="2018-11" db="EMBL/GenBank/DDBJ databases">
        <title>Genomic Encyclopedia of Type Strains, Phase IV (KMG-IV): sequencing the most valuable type-strain genomes for metagenomic binning, comparative biology and taxonomic classification.</title>
        <authorList>
            <person name="Goeker M."/>
        </authorList>
    </citation>
    <scope>NUCLEOTIDE SEQUENCE [LARGE SCALE GENOMIC DNA]</scope>
    <source>
        <strain evidence="4 5">DSM 102936</strain>
    </source>
</reference>
<evidence type="ECO:0000256" key="3">
    <source>
        <dbReference type="SAM" id="Phobius"/>
    </source>
</evidence>
<keyword evidence="4" id="KW-0131">Cell cycle</keyword>
<dbReference type="Proteomes" id="UP000282654">
    <property type="component" value="Unassembled WGS sequence"/>
</dbReference>
<feature type="region of interest" description="Disordered" evidence="2">
    <location>
        <begin position="111"/>
        <end position="131"/>
    </location>
</feature>
<evidence type="ECO:0000313" key="4">
    <source>
        <dbReference type="EMBL" id="RPF42497.1"/>
    </source>
</evidence>
<proteinExistence type="predicted"/>
<accession>A0A3N5ACY7</accession>
<feature type="transmembrane region" description="Helical" evidence="3">
    <location>
        <begin position="29"/>
        <end position="52"/>
    </location>
</feature>
<comment type="caution">
    <text evidence="4">The sequence shown here is derived from an EMBL/GenBank/DDBJ whole genome shotgun (WGS) entry which is preliminary data.</text>
</comment>
<sequence length="131" mass="14800">MAVKAASKTVKQGRETRPRVRFDPGRLPVLLFVVFLIYLLIVTGSQFGRLYALETSVRQAERELKEMQAQNAALWERVRLLQSDSYVESLAREKFGLVKPGEVPVVVTVAPRQEGQGRRHEGDQNRAGNTH</sequence>
<dbReference type="AlphaFoldDB" id="A0A3N5ACY7"/>
<keyword evidence="3" id="KW-0472">Membrane</keyword>
<organism evidence="4 5">
    <name type="scientific">Thermodesulfitimonas autotrophica</name>
    <dbReference type="NCBI Taxonomy" id="1894989"/>
    <lineage>
        <taxon>Bacteria</taxon>
        <taxon>Bacillati</taxon>
        <taxon>Bacillota</taxon>
        <taxon>Clostridia</taxon>
        <taxon>Thermoanaerobacterales</taxon>
        <taxon>Thermoanaerobacteraceae</taxon>
        <taxon>Thermodesulfitimonas</taxon>
    </lineage>
</organism>
<name>A0A3N5ACY7_9THEO</name>
<dbReference type="EMBL" id="RKRE01000003">
    <property type="protein sequence ID" value="RPF42497.1"/>
    <property type="molecule type" value="Genomic_DNA"/>
</dbReference>